<organism evidence="14 15">
    <name type="scientific">Cylindrotheca closterium</name>
    <dbReference type="NCBI Taxonomy" id="2856"/>
    <lineage>
        <taxon>Eukaryota</taxon>
        <taxon>Sar</taxon>
        <taxon>Stramenopiles</taxon>
        <taxon>Ochrophyta</taxon>
        <taxon>Bacillariophyta</taxon>
        <taxon>Bacillariophyceae</taxon>
        <taxon>Bacillariophycidae</taxon>
        <taxon>Bacillariales</taxon>
        <taxon>Bacillariaceae</taxon>
        <taxon>Cylindrotheca</taxon>
    </lineage>
</organism>
<dbReference type="InterPro" id="IPR002466">
    <property type="entry name" value="A_deamin"/>
</dbReference>
<keyword evidence="3" id="KW-0378">Hydrolase</keyword>
<dbReference type="PROSITE" id="PS50141">
    <property type="entry name" value="A_DEAMIN_EDITASE"/>
    <property type="match status" value="1"/>
</dbReference>
<accession>A0AAD2FN73</accession>
<feature type="region of interest" description="Disordered" evidence="12">
    <location>
        <begin position="306"/>
        <end position="334"/>
    </location>
</feature>
<comment type="similarity">
    <text evidence="7">Belongs to the ADAT1 family.</text>
</comment>
<evidence type="ECO:0000256" key="3">
    <source>
        <dbReference type="ARBA" id="ARBA00022801"/>
    </source>
</evidence>
<dbReference type="Proteomes" id="UP001295423">
    <property type="component" value="Unassembled WGS sequence"/>
</dbReference>
<evidence type="ECO:0000256" key="2">
    <source>
        <dbReference type="ARBA" id="ARBA00022723"/>
    </source>
</evidence>
<evidence type="ECO:0000256" key="1">
    <source>
        <dbReference type="ARBA" id="ARBA00022694"/>
    </source>
</evidence>
<dbReference type="SMART" id="SM00552">
    <property type="entry name" value="ADEAMc"/>
    <property type="match status" value="1"/>
</dbReference>
<keyword evidence="15" id="KW-1185">Reference proteome</keyword>
<evidence type="ECO:0000256" key="8">
    <source>
        <dbReference type="ARBA" id="ARBA00038940"/>
    </source>
</evidence>
<evidence type="ECO:0000313" key="14">
    <source>
        <dbReference type="EMBL" id="CAJ1947050.1"/>
    </source>
</evidence>
<evidence type="ECO:0000256" key="10">
    <source>
        <dbReference type="ARBA" id="ARBA00041760"/>
    </source>
</evidence>
<reference evidence="14" key="1">
    <citation type="submission" date="2023-08" db="EMBL/GenBank/DDBJ databases">
        <authorList>
            <person name="Audoor S."/>
            <person name="Bilcke G."/>
        </authorList>
    </citation>
    <scope>NUCLEOTIDE SEQUENCE</scope>
</reference>
<dbReference type="EC" id="3.5.4.34" evidence="8"/>
<dbReference type="PANTHER" id="PTHR46516">
    <property type="entry name" value="TRNA-SPECIFIC ADENOSINE DEAMINASE 1"/>
    <property type="match status" value="1"/>
</dbReference>
<evidence type="ECO:0000256" key="11">
    <source>
        <dbReference type="ARBA" id="ARBA00047635"/>
    </source>
</evidence>
<comment type="cofactor">
    <cofactor evidence="5">
        <name>1D-myo-inositol hexakisphosphate</name>
        <dbReference type="ChEBI" id="CHEBI:58130"/>
    </cofactor>
</comment>
<evidence type="ECO:0000256" key="6">
    <source>
        <dbReference type="ARBA" id="ARBA00037784"/>
    </source>
</evidence>
<dbReference type="GO" id="GO:0003723">
    <property type="term" value="F:RNA binding"/>
    <property type="evidence" value="ECO:0007669"/>
    <property type="project" value="InterPro"/>
</dbReference>
<dbReference type="GO" id="GO:0043829">
    <property type="term" value="F:tRNA-specific adenosine-37 deaminase activity"/>
    <property type="evidence" value="ECO:0007669"/>
    <property type="project" value="UniProtKB-EC"/>
</dbReference>
<evidence type="ECO:0000256" key="4">
    <source>
        <dbReference type="ARBA" id="ARBA00022833"/>
    </source>
</evidence>
<keyword evidence="1" id="KW-0819">tRNA processing</keyword>
<comment type="catalytic activity">
    <reaction evidence="11">
        <text>adenosine(37) in tRNA(Ala) + H2O + H(+) = inosine(37) in tRNA(Ala) + NH4(+)</text>
        <dbReference type="Rhea" id="RHEA:50968"/>
        <dbReference type="Rhea" id="RHEA-COMP:12855"/>
        <dbReference type="Rhea" id="RHEA-COMP:12856"/>
        <dbReference type="ChEBI" id="CHEBI:15377"/>
        <dbReference type="ChEBI" id="CHEBI:15378"/>
        <dbReference type="ChEBI" id="CHEBI:28938"/>
        <dbReference type="ChEBI" id="CHEBI:74411"/>
        <dbReference type="ChEBI" id="CHEBI:82852"/>
        <dbReference type="EC" id="3.5.4.34"/>
    </reaction>
</comment>
<keyword evidence="4" id="KW-0862">Zinc</keyword>
<evidence type="ECO:0000259" key="13">
    <source>
        <dbReference type="PROSITE" id="PS50141"/>
    </source>
</evidence>
<dbReference type="GO" id="GO:0008033">
    <property type="term" value="P:tRNA processing"/>
    <property type="evidence" value="ECO:0007669"/>
    <property type="project" value="UniProtKB-KW"/>
</dbReference>
<dbReference type="EMBL" id="CAKOGP040001724">
    <property type="protein sequence ID" value="CAJ1947050.1"/>
    <property type="molecule type" value="Genomic_DNA"/>
</dbReference>
<dbReference type="AlphaFoldDB" id="A0AAD2FN73"/>
<protein>
    <recommendedName>
        <fullName evidence="9">tRNA-specific adenosine deaminase 1</fullName>
        <ecNumber evidence="8">3.5.4.34</ecNumber>
    </recommendedName>
    <alternativeName>
        <fullName evidence="10">tRNA-specific adenosine-37 deaminase</fullName>
    </alternativeName>
</protein>
<keyword evidence="2" id="KW-0479">Metal-binding</keyword>
<dbReference type="Pfam" id="PF02137">
    <property type="entry name" value="A_deamin"/>
    <property type="match status" value="1"/>
</dbReference>
<evidence type="ECO:0000256" key="12">
    <source>
        <dbReference type="SAM" id="MobiDB-lite"/>
    </source>
</evidence>
<feature type="domain" description="A to I editase" evidence="13">
    <location>
        <begin position="50"/>
        <end position="392"/>
    </location>
</feature>
<comment type="function">
    <text evidence="6">Specifically deaminates adenosine-37 to inosine in tRNA-Ala.</text>
</comment>
<comment type="caution">
    <text evidence="14">The sequence shown here is derived from an EMBL/GenBank/DDBJ whole genome shotgun (WGS) entry which is preliminary data.</text>
</comment>
<dbReference type="PANTHER" id="PTHR46516:SF1">
    <property type="entry name" value="TRNA-SPECIFIC ADENOSINE DEAMINASE 1"/>
    <property type="match status" value="1"/>
</dbReference>
<evidence type="ECO:0000256" key="7">
    <source>
        <dbReference type="ARBA" id="ARBA00038326"/>
    </source>
</evidence>
<evidence type="ECO:0000256" key="5">
    <source>
        <dbReference type="ARBA" id="ARBA00037026"/>
    </source>
</evidence>
<gene>
    <name evidence="14" type="ORF">CYCCA115_LOCUS10958</name>
</gene>
<proteinExistence type="inferred from homology"/>
<evidence type="ECO:0000256" key="9">
    <source>
        <dbReference type="ARBA" id="ARBA00040502"/>
    </source>
</evidence>
<name>A0AAD2FN73_9STRA</name>
<dbReference type="GO" id="GO:0046872">
    <property type="term" value="F:metal ion binding"/>
    <property type="evidence" value="ECO:0007669"/>
    <property type="project" value="UniProtKB-KW"/>
</dbReference>
<sequence length="448" mass="49429">MSSKIAESVAECALSHYNKNISKGKPKDQSEFTVYASIVAQQEDNFWVVSAATGTKCTAIRKQGFVLHDSHAEILARRGLVRVLWLQINAISKSQSFSKGRLLLEQEPCKEKYKIRQDIALHLYVSDSPCGDASIYGASSGFFFTGAKIIVSKETGVTSTVCGGDTQLLQGAPIARENSQLLSSLRCKSGRSNLPSHLRSTSMSCSDKIVKWSILGLQGSLLSNLFKEPVLLSSIVVSQDTRIIPDTNHQLEALERAIPSRARAVWNYVAKTHDTSSKWQWKDHIPSVHVVRSAFSSGKSALATTLGTPFTSRDEPSRPPPYKKTKLSSEASPNRKVSPCGFAMNWQCTDPNVPEILIGARGIRQGKKPSGKKLEEYQKLSSRLSRQSLLQRCTVIFSTDITQYQALKSNESDSNWKLLKTVILDGGPLSGWLREQDDFPLHLTSEQG</sequence>
<evidence type="ECO:0000313" key="15">
    <source>
        <dbReference type="Proteomes" id="UP001295423"/>
    </source>
</evidence>